<evidence type="ECO:0000256" key="2">
    <source>
        <dbReference type="SAM" id="Phobius"/>
    </source>
</evidence>
<name>A0A7Y0EP65_9BIFI</name>
<dbReference type="EMBL" id="JAAIII010000003">
    <property type="protein sequence ID" value="NMM93850.1"/>
    <property type="molecule type" value="Genomic_DNA"/>
</dbReference>
<feature type="region of interest" description="Disordered" evidence="1">
    <location>
        <begin position="269"/>
        <end position="298"/>
    </location>
</feature>
<dbReference type="InterPro" id="IPR038174">
    <property type="entry name" value="Strep_pil_link_sf"/>
</dbReference>
<dbReference type="GO" id="GO:0005975">
    <property type="term" value="P:carbohydrate metabolic process"/>
    <property type="evidence" value="ECO:0007669"/>
    <property type="project" value="UniProtKB-ARBA"/>
</dbReference>
<organism evidence="4 5">
    <name type="scientific">Bifidobacterium oedipodis</name>
    <dbReference type="NCBI Taxonomy" id="2675322"/>
    <lineage>
        <taxon>Bacteria</taxon>
        <taxon>Bacillati</taxon>
        <taxon>Actinomycetota</taxon>
        <taxon>Actinomycetes</taxon>
        <taxon>Bifidobacteriales</taxon>
        <taxon>Bifidobacteriaceae</taxon>
        <taxon>Bifidobacterium</taxon>
    </lineage>
</organism>
<keyword evidence="5" id="KW-1185">Reference proteome</keyword>
<dbReference type="InterPro" id="IPR013783">
    <property type="entry name" value="Ig-like_fold"/>
</dbReference>
<feature type="compositionally biased region" description="Polar residues" evidence="1">
    <location>
        <begin position="38"/>
        <end position="59"/>
    </location>
</feature>
<feature type="compositionally biased region" description="Polar residues" evidence="1">
    <location>
        <begin position="133"/>
        <end position="144"/>
    </location>
</feature>
<keyword evidence="2" id="KW-0472">Membrane</keyword>
<feature type="region of interest" description="Disordered" evidence="1">
    <location>
        <begin position="33"/>
        <end position="144"/>
    </location>
</feature>
<dbReference type="RefSeq" id="WP_169171903.1">
    <property type="nucleotide sequence ID" value="NZ_JAAIII010000003.1"/>
</dbReference>
<reference evidence="4 5" key="1">
    <citation type="submission" date="2020-02" db="EMBL/GenBank/DDBJ databases">
        <title>Characterization of phylogenetic diversity of novel bifidobacterial species isolated in Czech ZOOs.</title>
        <authorList>
            <person name="Lugli G.A."/>
            <person name="Vera N.B."/>
            <person name="Ventura M."/>
        </authorList>
    </citation>
    <scope>NUCLEOTIDE SEQUENCE [LARGE SCALE GENOMIC DNA]</scope>
    <source>
        <strain evidence="4 5">DSM 109957</strain>
    </source>
</reference>
<keyword evidence="2" id="KW-0812">Transmembrane</keyword>
<evidence type="ECO:0000313" key="5">
    <source>
        <dbReference type="Proteomes" id="UP000532194"/>
    </source>
</evidence>
<feature type="compositionally biased region" description="Acidic residues" evidence="1">
    <location>
        <begin position="116"/>
        <end position="127"/>
    </location>
</feature>
<dbReference type="Gene3D" id="2.60.40.3050">
    <property type="match status" value="1"/>
</dbReference>
<dbReference type="InterPro" id="IPR037524">
    <property type="entry name" value="PA14/GLEYA"/>
</dbReference>
<keyword evidence="2" id="KW-1133">Transmembrane helix</keyword>
<comment type="caution">
    <text evidence="4">The sequence shown here is derived from an EMBL/GenBank/DDBJ whole genome shotgun (WGS) entry which is preliminary data.</text>
</comment>
<evidence type="ECO:0000259" key="3">
    <source>
        <dbReference type="PROSITE" id="PS51820"/>
    </source>
</evidence>
<feature type="compositionally biased region" description="Polar residues" evidence="1">
    <location>
        <begin position="70"/>
        <end position="102"/>
    </location>
</feature>
<accession>A0A7Y0EP65</accession>
<feature type="compositionally biased region" description="Acidic residues" evidence="1">
    <location>
        <begin position="60"/>
        <end position="69"/>
    </location>
</feature>
<feature type="region of interest" description="Disordered" evidence="1">
    <location>
        <begin position="1349"/>
        <end position="1374"/>
    </location>
</feature>
<sequence length="1432" mass="155834">MRGNKGVGHRVVAVLAAAGILLSLGAVSGVASGMEPTDPTTEVYTDGTTVDGSVSTDQSDAIDETDVTDQSETTDNSTADNQEQNTQPDQSTMPDSESDSAADSNTGSTNASDTDNTNDDTDSDSTDADTTTQQDEASAVADTQLQDSDFDKFLVNDTVSPAGTSINLFDYWTESDQTSKGNKYDAYINKDHALKFLKNANPENYYNACQNGSSKTCSVQDRGYANFWTRSSQRNLSDADDAKNNYYKGVSGQDVDSWKYEKGGPRTGIVKDKLEGGYPTLSGDSNNKNAGTEDPNDDYVMFRKASEDQRISGETDTTNESLSYLFDPTEYSDGKQSYSGVGNLLQVDKDGYYYYDSRKNFASYNKTKNKFDLYTRGAIYSGNSTAGLGTQFFPFNTASQVFNLTSDGNDIESKPAKEPKLDANGNVVKDDKGEIVYVNNASDNDKWNHHFGLTMSTRFVQQNGGMVNDKPMSYQFSGDDDVWIYIDGVLVADLGGIHDPVSVNIDFSTGTVTYGDALDKNGDPKTEKGETAGETITRTRTTTLAQAFIDAKSFKAEDWTETKPGQYVFKDDTYHTLKFFYLERGHQDSNMALKFNLVTIPQSLVTKVDQSGNTIPSVTFDLYGVDVEENEELVATGTTDNNGELLLMDKNDSDLPLSFDDIYRDNPKQYTKYVLREKSAPEGYRSVGDIRLDYHPASSDSGEFGGYVTSETGNNIWTTGAYANAGVLVTAPHEIYKLSESGSTTEYGDQIPEHVVDNGLLFAVILKYTGQGASGLEKSENWQVLSGNSLDGYSPTPISPTGGITDVVEAAKKEGTAYTFHVGQSGGYQASIPELPGDISKYYNLLAGTNGNVSETKYTVAYYFTESKTLAGASKDNTYRLFMEGDKDNDRWMRLFSLNLKVPNIKNRLFVQKTDENWKPLTDTDQRFTATFTLYTSDQVTFNDNGTVTVPNPRKDSSTGTKNYYDQVTTVPDLITGTELGDSAGTLLMHSGAMFPSGKDASVLEKGTYYLVETSAPYGYDKVNTPVKVIVDDTGVYADAGDATTDKDDNVHVRRGVGSLVRTMHEFASQDQLDRTLSDITATLQTGTLSDNGTWTWTNANPEQSMKLSYAKNALLQYGPSDDSATDTSFTGVTLLTTSGWSNLSIMQNYGDGISSENKQEIVEGTSLNNLFSGTTTVLMKNKPNAQNVKVPLSVMKTVEGGDWPENGTFMFKLTTSKETEMVYQGVSKGSVVTPLPSGEGVSCDSEADAGQKRSCTVTVSQPNTDVSFGVITYTARLFNDIGWPSDPPHNPSGSYRIPFVFTYEISEIKPDDAIKGMTYSQAKYTLSVTVSRETQPSNNALKAVATLTRNTNDAGQGPESEESKSTWGATSTTNSRVTPVAKFTNSFGYPLLPSTGGLGSQMIVLAGITVLAVASMGVASTWRRSRRARRH</sequence>
<dbReference type="Gene3D" id="2.60.40.10">
    <property type="entry name" value="Immunoglobulins"/>
    <property type="match status" value="2"/>
</dbReference>
<feature type="transmembrane region" description="Helical" evidence="2">
    <location>
        <begin position="1403"/>
        <end position="1423"/>
    </location>
</feature>
<feature type="compositionally biased region" description="Low complexity" evidence="1">
    <location>
        <begin position="103"/>
        <end position="115"/>
    </location>
</feature>
<dbReference type="Proteomes" id="UP000532194">
    <property type="component" value="Unassembled WGS sequence"/>
</dbReference>
<gene>
    <name evidence="4" type="ORF">G1C95_1037</name>
</gene>
<dbReference type="PROSITE" id="PS51820">
    <property type="entry name" value="PA14"/>
    <property type="match status" value="1"/>
</dbReference>
<evidence type="ECO:0000313" key="4">
    <source>
        <dbReference type="EMBL" id="NMM93850.1"/>
    </source>
</evidence>
<dbReference type="InterPro" id="IPR041033">
    <property type="entry name" value="SpaA_PFL_dom_1"/>
</dbReference>
<feature type="domain" description="PA14" evidence="3">
    <location>
        <begin position="404"/>
        <end position="609"/>
    </location>
</feature>
<dbReference type="Pfam" id="PF17802">
    <property type="entry name" value="SpaA"/>
    <property type="match status" value="1"/>
</dbReference>
<evidence type="ECO:0000256" key="1">
    <source>
        <dbReference type="SAM" id="MobiDB-lite"/>
    </source>
</evidence>
<proteinExistence type="predicted"/>
<protein>
    <recommendedName>
        <fullName evidence="3">PA14 domain-containing protein</fullName>
    </recommendedName>
</protein>